<comment type="caution">
    <text evidence="1">The sequence shown here is derived from an EMBL/GenBank/DDBJ whole genome shotgun (WGS) entry which is preliminary data.</text>
</comment>
<sequence>ELMNANDTSEQVLALVPPELHKYLTVHPRNATGNSTERYAAKNVSDILRAIYRINEAQTIYNEDIFGPVQNDTIIIAIQGKMIRVNSYDARAHRHKKPTP</sequence>
<organism evidence="1 2">
    <name type="scientific">Pararge aegeria aegeria</name>
    <dbReference type="NCBI Taxonomy" id="348720"/>
    <lineage>
        <taxon>Eukaryota</taxon>
        <taxon>Metazoa</taxon>
        <taxon>Ecdysozoa</taxon>
        <taxon>Arthropoda</taxon>
        <taxon>Hexapoda</taxon>
        <taxon>Insecta</taxon>
        <taxon>Pterygota</taxon>
        <taxon>Neoptera</taxon>
        <taxon>Endopterygota</taxon>
        <taxon>Lepidoptera</taxon>
        <taxon>Glossata</taxon>
        <taxon>Ditrysia</taxon>
        <taxon>Papilionoidea</taxon>
        <taxon>Nymphalidae</taxon>
        <taxon>Satyrinae</taxon>
        <taxon>Satyrini</taxon>
        <taxon>Parargina</taxon>
        <taxon>Pararge</taxon>
    </lineage>
</organism>
<dbReference type="Proteomes" id="UP000838756">
    <property type="component" value="Unassembled WGS sequence"/>
</dbReference>
<dbReference type="OrthoDB" id="7112137at2759"/>
<proteinExistence type="predicted"/>
<accession>A0A8S4QVK0</accession>
<feature type="non-terminal residue" evidence="1">
    <location>
        <position position="1"/>
    </location>
</feature>
<evidence type="ECO:0000313" key="2">
    <source>
        <dbReference type="Proteomes" id="UP000838756"/>
    </source>
</evidence>
<protein>
    <submittedName>
        <fullName evidence="1">Jg14984 protein</fullName>
    </submittedName>
</protein>
<name>A0A8S4QVK0_9NEOP</name>
<reference evidence="1" key="1">
    <citation type="submission" date="2022-03" db="EMBL/GenBank/DDBJ databases">
        <authorList>
            <person name="Lindestad O."/>
        </authorList>
    </citation>
    <scope>NUCLEOTIDE SEQUENCE</scope>
</reference>
<keyword evidence="2" id="KW-1185">Reference proteome</keyword>
<gene>
    <name evidence="1" type="primary">jg14984</name>
    <name evidence="1" type="ORF">PAEG_LOCUS6533</name>
</gene>
<dbReference type="EMBL" id="CAKXAJ010020015">
    <property type="protein sequence ID" value="CAH2219970.1"/>
    <property type="molecule type" value="Genomic_DNA"/>
</dbReference>
<evidence type="ECO:0000313" key="1">
    <source>
        <dbReference type="EMBL" id="CAH2219970.1"/>
    </source>
</evidence>
<dbReference type="AlphaFoldDB" id="A0A8S4QVK0"/>